<gene>
    <name evidence="2" type="ORF">I308_104864</name>
</gene>
<dbReference type="Proteomes" id="UP000054399">
    <property type="component" value="Unassembled WGS sequence"/>
</dbReference>
<organism evidence="2 3">
    <name type="scientific">Cryptococcus tetragattii IND107</name>
    <dbReference type="NCBI Taxonomy" id="1296105"/>
    <lineage>
        <taxon>Eukaryota</taxon>
        <taxon>Fungi</taxon>
        <taxon>Dikarya</taxon>
        <taxon>Basidiomycota</taxon>
        <taxon>Agaricomycotina</taxon>
        <taxon>Tremellomycetes</taxon>
        <taxon>Tremellales</taxon>
        <taxon>Cryptococcaceae</taxon>
        <taxon>Cryptococcus</taxon>
        <taxon>Cryptococcus gattii species complex</taxon>
    </lineage>
</organism>
<proteinExistence type="predicted"/>
<keyword evidence="3" id="KW-1185">Reference proteome</keyword>
<feature type="region of interest" description="Disordered" evidence="1">
    <location>
        <begin position="1"/>
        <end position="41"/>
    </location>
</feature>
<evidence type="ECO:0000313" key="2">
    <source>
        <dbReference type="EMBL" id="KAL0245729.1"/>
    </source>
</evidence>
<name>A0ABR3BS35_9TREE</name>
<evidence type="ECO:0000313" key="3">
    <source>
        <dbReference type="Proteomes" id="UP000054399"/>
    </source>
</evidence>
<evidence type="ECO:0000256" key="1">
    <source>
        <dbReference type="SAM" id="MobiDB-lite"/>
    </source>
</evidence>
<dbReference type="EMBL" id="ATAM02000008">
    <property type="protein sequence ID" value="KAL0245729.1"/>
    <property type="molecule type" value="Genomic_DNA"/>
</dbReference>
<reference evidence="3" key="1">
    <citation type="submission" date="2015-01" db="EMBL/GenBank/DDBJ databases">
        <title>The Genome Sequence of Cryptococcus gattii MMRL2647.</title>
        <authorList>
            <consortium name="The Broad Institute Genomics Platform"/>
            <person name="Cuomo C."/>
            <person name="Litvintseva A."/>
            <person name="Chen Y."/>
            <person name="Heitman J."/>
            <person name="Sun S."/>
            <person name="Springer D."/>
            <person name="Dromer F."/>
            <person name="Young S."/>
            <person name="Zeng Q."/>
            <person name="Gargeya S."/>
            <person name="Abouelleil A."/>
            <person name="Alvarado L."/>
            <person name="Chapman S.B."/>
            <person name="Gainer-Dewar J."/>
            <person name="Goldberg J."/>
            <person name="Griggs A."/>
            <person name="Gujja S."/>
            <person name="Hansen M."/>
            <person name="Howarth C."/>
            <person name="Imamovic A."/>
            <person name="Larimer J."/>
            <person name="Murphy C."/>
            <person name="Naylor J."/>
            <person name="Pearson M."/>
            <person name="Priest M."/>
            <person name="Roberts A."/>
            <person name="Saif S."/>
            <person name="Shea T."/>
            <person name="Sykes S."/>
            <person name="Wortman J."/>
            <person name="Nusbaum C."/>
            <person name="Birren B."/>
        </authorList>
    </citation>
    <scope>NUCLEOTIDE SEQUENCE [LARGE SCALE GENOMIC DNA]</scope>
    <source>
        <strain evidence="3">IND107</strain>
    </source>
</reference>
<protein>
    <submittedName>
        <fullName evidence="2">Uncharacterized protein</fullName>
    </submittedName>
</protein>
<accession>A0ABR3BS35</accession>
<dbReference type="GeneID" id="91991720"/>
<reference evidence="2 3" key="2">
    <citation type="submission" date="2024-01" db="EMBL/GenBank/DDBJ databases">
        <title>Comparative genomics of Cryptococcus and Kwoniella reveals pathogenesis evolution and contrasting modes of karyotype evolution via chromosome fusion or intercentromeric recombination.</title>
        <authorList>
            <person name="Coelho M.A."/>
            <person name="David-Palma M."/>
            <person name="Shea T."/>
            <person name="Bowers K."/>
            <person name="Mcginley-Smith S."/>
            <person name="Mohammad A.W."/>
            <person name="Gnirke A."/>
            <person name="Yurkov A.M."/>
            <person name="Nowrousian M."/>
            <person name="Sun S."/>
            <person name="Cuomo C.A."/>
            <person name="Heitman J."/>
        </authorList>
    </citation>
    <scope>NUCLEOTIDE SEQUENCE [LARGE SCALE GENOMIC DNA]</scope>
    <source>
        <strain evidence="2 3">IND107</strain>
    </source>
</reference>
<comment type="caution">
    <text evidence="2">The sequence shown here is derived from an EMBL/GenBank/DDBJ whole genome shotgun (WGS) entry which is preliminary data.</text>
</comment>
<feature type="compositionally biased region" description="Polar residues" evidence="1">
    <location>
        <begin position="1"/>
        <end position="28"/>
    </location>
</feature>
<dbReference type="RefSeq" id="XP_066612813.1">
    <property type="nucleotide sequence ID" value="XM_066759326.1"/>
</dbReference>
<sequence length="91" mass="9898">MTRNTDNLSQGTELTSFNGSSRNVPTESTPEDGYNAWKEASDDLNVTRSIIASAENGGMSESAVDSLRERASVLQQTVDHYETKIPSSKKS</sequence>